<dbReference type="Proteomes" id="UP000001307">
    <property type="component" value="Unassembled WGS sequence"/>
</dbReference>
<evidence type="ECO:0000313" key="2">
    <source>
        <dbReference type="EMBL" id="CBY18956.1"/>
    </source>
</evidence>
<gene>
    <name evidence="2" type="ORF">GSOID_T00004374001</name>
</gene>
<dbReference type="InParanoid" id="E4X927"/>
<feature type="compositionally biased region" description="Low complexity" evidence="1">
    <location>
        <begin position="263"/>
        <end position="274"/>
    </location>
</feature>
<protein>
    <submittedName>
        <fullName evidence="2">Uncharacterized protein</fullName>
    </submittedName>
</protein>
<proteinExistence type="predicted"/>
<dbReference type="EMBL" id="FN653030">
    <property type="protein sequence ID" value="CBY18956.1"/>
    <property type="molecule type" value="Genomic_DNA"/>
</dbReference>
<evidence type="ECO:0000256" key="1">
    <source>
        <dbReference type="SAM" id="MobiDB-lite"/>
    </source>
</evidence>
<feature type="region of interest" description="Disordered" evidence="1">
    <location>
        <begin position="252"/>
        <end position="274"/>
    </location>
</feature>
<accession>E4X927</accession>
<name>E4X927_OIKDI</name>
<sequence length="274" mass="30372">MKLAIFIPAFAAANEGHVDGASHHLNGCVWPEKNSHPDGHHTYADDEYARFDGLNRGIGEENPYSGGETVIRQCPTHCVYDGSEYSCSGYEVKDEFICHYKDGRKTLPGRHYLWVKSDKQEGAAAFFKTTYLNQYRKISKNKKCDVPVITPSDPDALCGDKPQIPTDRKQAQEERNLFDVYTVWNDDETSVTCGPDGTPVRSNNYEPLNLICAKVNSGWKWMHSDRNGKTKPAGNKWLSPKFLCKQCHSKCEGDGGDGGEGSGAESPESADVSL</sequence>
<dbReference type="AlphaFoldDB" id="E4X927"/>
<reference evidence="2" key="1">
    <citation type="journal article" date="2010" name="Science">
        <title>Plasticity of animal genome architecture unmasked by rapid evolution of a pelagic tunicate.</title>
        <authorList>
            <person name="Denoeud F."/>
            <person name="Henriet S."/>
            <person name="Mungpakdee S."/>
            <person name="Aury J.M."/>
            <person name="Da Silva C."/>
            <person name="Brinkmann H."/>
            <person name="Mikhaleva J."/>
            <person name="Olsen L.C."/>
            <person name="Jubin C."/>
            <person name="Canestro C."/>
            <person name="Bouquet J.M."/>
            <person name="Danks G."/>
            <person name="Poulain J."/>
            <person name="Campsteijn C."/>
            <person name="Adamski M."/>
            <person name="Cross I."/>
            <person name="Yadetie F."/>
            <person name="Muffato M."/>
            <person name="Louis A."/>
            <person name="Butcher S."/>
            <person name="Tsagkogeorga G."/>
            <person name="Konrad A."/>
            <person name="Singh S."/>
            <person name="Jensen M.F."/>
            <person name="Cong E.H."/>
            <person name="Eikeseth-Otteraa H."/>
            <person name="Noel B."/>
            <person name="Anthouard V."/>
            <person name="Porcel B.M."/>
            <person name="Kachouri-Lafond R."/>
            <person name="Nishino A."/>
            <person name="Ugolini M."/>
            <person name="Chourrout P."/>
            <person name="Nishida H."/>
            <person name="Aasland R."/>
            <person name="Huzurbazar S."/>
            <person name="Westhof E."/>
            <person name="Delsuc F."/>
            <person name="Lehrach H."/>
            <person name="Reinhardt R."/>
            <person name="Weissenbach J."/>
            <person name="Roy S.W."/>
            <person name="Artiguenave F."/>
            <person name="Postlethwait J.H."/>
            <person name="Manak J.R."/>
            <person name="Thompson E.M."/>
            <person name="Jaillon O."/>
            <person name="Du Pasquier L."/>
            <person name="Boudinot P."/>
            <person name="Liberles D.A."/>
            <person name="Volff J.N."/>
            <person name="Philippe H."/>
            <person name="Lenhard B."/>
            <person name="Roest Crollius H."/>
            <person name="Wincker P."/>
            <person name="Chourrout D."/>
        </authorList>
    </citation>
    <scope>NUCLEOTIDE SEQUENCE [LARGE SCALE GENOMIC DNA]</scope>
</reference>
<organism evidence="2">
    <name type="scientific">Oikopleura dioica</name>
    <name type="common">Tunicate</name>
    <dbReference type="NCBI Taxonomy" id="34765"/>
    <lineage>
        <taxon>Eukaryota</taxon>
        <taxon>Metazoa</taxon>
        <taxon>Chordata</taxon>
        <taxon>Tunicata</taxon>
        <taxon>Appendicularia</taxon>
        <taxon>Copelata</taxon>
        <taxon>Oikopleuridae</taxon>
        <taxon>Oikopleura</taxon>
    </lineage>
</organism>
<keyword evidence="3" id="KW-1185">Reference proteome</keyword>
<dbReference type="OrthoDB" id="10356128at2759"/>
<evidence type="ECO:0000313" key="3">
    <source>
        <dbReference type="Proteomes" id="UP000001307"/>
    </source>
</evidence>